<reference evidence="1" key="1">
    <citation type="submission" date="2023-03" db="EMBL/GenBank/DDBJ databases">
        <title>Massive genome expansion in bonnet fungi (Mycena s.s.) driven by repeated elements and novel gene families across ecological guilds.</title>
        <authorList>
            <consortium name="Lawrence Berkeley National Laboratory"/>
            <person name="Harder C.B."/>
            <person name="Miyauchi S."/>
            <person name="Viragh M."/>
            <person name="Kuo A."/>
            <person name="Thoen E."/>
            <person name="Andreopoulos B."/>
            <person name="Lu D."/>
            <person name="Skrede I."/>
            <person name="Drula E."/>
            <person name="Henrissat B."/>
            <person name="Morin E."/>
            <person name="Kohler A."/>
            <person name="Barry K."/>
            <person name="LaButti K."/>
            <person name="Morin E."/>
            <person name="Salamov A."/>
            <person name="Lipzen A."/>
            <person name="Mereny Z."/>
            <person name="Hegedus B."/>
            <person name="Baldrian P."/>
            <person name="Stursova M."/>
            <person name="Weitz H."/>
            <person name="Taylor A."/>
            <person name="Grigoriev I.V."/>
            <person name="Nagy L.G."/>
            <person name="Martin F."/>
            <person name="Kauserud H."/>
        </authorList>
    </citation>
    <scope>NUCLEOTIDE SEQUENCE</scope>
    <source>
        <strain evidence="1">CBHHK182m</strain>
    </source>
</reference>
<dbReference type="Proteomes" id="UP001215598">
    <property type="component" value="Unassembled WGS sequence"/>
</dbReference>
<gene>
    <name evidence="1" type="ORF">B0H16DRAFT_1739631</name>
</gene>
<protein>
    <submittedName>
        <fullName evidence="1">Uncharacterized protein</fullName>
    </submittedName>
</protein>
<comment type="caution">
    <text evidence="1">The sequence shown here is derived from an EMBL/GenBank/DDBJ whole genome shotgun (WGS) entry which is preliminary data.</text>
</comment>
<dbReference type="EMBL" id="JARKIB010000257">
    <property type="protein sequence ID" value="KAJ7719035.1"/>
    <property type="molecule type" value="Genomic_DNA"/>
</dbReference>
<dbReference type="AlphaFoldDB" id="A0AAD7HEP8"/>
<keyword evidence="2" id="KW-1185">Reference proteome</keyword>
<organism evidence="1 2">
    <name type="scientific">Mycena metata</name>
    <dbReference type="NCBI Taxonomy" id="1033252"/>
    <lineage>
        <taxon>Eukaryota</taxon>
        <taxon>Fungi</taxon>
        <taxon>Dikarya</taxon>
        <taxon>Basidiomycota</taxon>
        <taxon>Agaricomycotina</taxon>
        <taxon>Agaricomycetes</taxon>
        <taxon>Agaricomycetidae</taxon>
        <taxon>Agaricales</taxon>
        <taxon>Marasmiineae</taxon>
        <taxon>Mycenaceae</taxon>
        <taxon>Mycena</taxon>
    </lineage>
</organism>
<evidence type="ECO:0000313" key="2">
    <source>
        <dbReference type="Proteomes" id="UP001215598"/>
    </source>
</evidence>
<dbReference type="InterPro" id="IPR011009">
    <property type="entry name" value="Kinase-like_dom_sf"/>
</dbReference>
<accession>A0AAD7HEP8</accession>
<dbReference type="SUPFAM" id="SSF56112">
    <property type="entry name" value="Protein kinase-like (PK-like)"/>
    <property type="match status" value="1"/>
</dbReference>
<evidence type="ECO:0000313" key="1">
    <source>
        <dbReference type="EMBL" id="KAJ7719035.1"/>
    </source>
</evidence>
<name>A0AAD7HEP8_9AGAR</name>
<sequence>MSTKREEALPLRYHFHDKPSDAAVAPLYTHFTSLRTSLVMKIIQPSLCPLPDPSNSKWREAYYNPLGLAHNEAWVYQMLAHRQGLSIPYFFGLFDIVTPSGEAAWALVLEFIPGPTVHDIVTFTSTADVHDFCSLGLDAVRDLALSGWTLRDIRCGNFILCGRPDSQTVVIIYLYATKHITTPPSPERLAMVDAMRFYYMFARCVGDKYPDIHDWAAKSLPRGVWDYDYDHGFSESEDDSPSR</sequence>
<proteinExistence type="predicted"/>